<dbReference type="InterPro" id="IPR006517">
    <property type="entry name" value="Phage_terminase_lsu-like_C"/>
</dbReference>
<dbReference type="Proteomes" id="UP001279553">
    <property type="component" value="Unassembled WGS sequence"/>
</dbReference>
<keyword evidence="4" id="KW-1185">Reference proteome</keyword>
<dbReference type="Pfam" id="PF03237">
    <property type="entry name" value="Terminase_6N"/>
    <property type="match status" value="1"/>
</dbReference>
<protein>
    <submittedName>
        <fullName evidence="3">Phage terminase large subunit</fullName>
    </submittedName>
</protein>
<evidence type="ECO:0000259" key="2">
    <source>
        <dbReference type="Pfam" id="PF17289"/>
    </source>
</evidence>
<sequence>MRCSRAEAAGPVHAGAIEAGDFKSFAGIILAGSGQTPAKHHVALIDALQRVACGTVDRLMVQMPPGAAKSTFASVMFPAFWLAAKPRAEVIAVSHTASLAEHFGRKLRGLIAEQGTGFGLTFEANSRAATRFGVANGGQYFATGIRGPITGRRADLILIDDPIKTWAEADSRVARDAVYDWYRAELLSRLKPGGRIVLAMTRWHEDDLAGRLSRHDGDWTELRFPALAEAGDPLGRPVGEALWPEWETTTSLLRKRASVGERVFSALYQQRPIGAEGRVFEITGLTVAIDVPPVVRTVRAWDLAATVAVGRRDPDWTVGLKLGLLADARLVVLDVVRFRAGPADVDRIVLETAREDGSATTISLPQDPGQAGISQIVHFKQRLAGFNVVSSPETGSKMVRASPAAAMIGSGQLFVLDRAWTPALIDEIQAFPDGDKDDQVDALSRAVATIAALPTGSRMVRHTLMGR</sequence>
<evidence type="ECO:0000313" key="4">
    <source>
        <dbReference type="Proteomes" id="UP001279553"/>
    </source>
</evidence>
<reference evidence="3 4" key="1">
    <citation type="submission" date="2023-11" db="EMBL/GenBank/DDBJ databases">
        <title>MicrobeMod: A computational toolkit for identifying prokaryotic methylation and restriction-modification with nanopore sequencing.</title>
        <authorList>
            <person name="Crits-Christoph A."/>
            <person name="Kang S.C."/>
            <person name="Lee H."/>
            <person name="Ostrov N."/>
        </authorList>
    </citation>
    <scope>NUCLEOTIDE SEQUENCE [LARGE SCALE GENOMIC DNA]</scope>
    <source>
        <strain evidence="3 4">DSMZ 700</strain>
    </source>
</reference>
<feature type="domain" description="Terminase large subunit gp17-like C-terminal" evidence="2">
    <location>
        <begin position="300"/>
        <end position="447"/>
    </location>
</feature>
<accession>A0AAW9DUH7</accession>
<dbReference type="EMBL" id="JAWXYB010000018">
    <property type="protein sequence ID" value="MDX5932713.1"/>
    <property type="molecule type" value="Genomic_DNA"/>
</dbReference>
<evidence type="ECO:0000313" key="3">
    <source>
        <dbReference type="EMBL" id="MDX5932713.1"/>
    </source>
</evidence>
<comment type="caution">
    <text evidence="3">The sequence shown here is derived from an EMBL/GenBank/DDBJ whole genome shotgun (WGS) entry which is preliminary data.</text>
</comment>
<evidence type="ECO:0000256" key="1">
    <source>
        <dbReference type="ARBA" id="ARBA00022612"/>
    </source>
</evidence>
<dbReference type="AlphaFoldDB" id="A0AAW9DUH7"/>
<proteinExistence type="predicted"/>
<dbReference type="NCBIfam" id="TIGR01630">
    <property type="entry name" value="psiM2_ORF9"/>
    <property type="match status" value="1"/>
</dbReference>
<gene>
    <name evidence="3" type="primary">terL</name>
    <name evidence="3" type="ORF">SIL87_18330</name>
</gene>
<name>A0AAW9DUH7_ACIAO</name>
<dbReference type="Pfam" id="PF17289">
    <property type="entry name" value="Terminase_6C"/>
    <property type="match status" value="1"/>
</dbReference>
<dbReference type="RefSeq" id="WP_319615565.1">
    <property type="nucleotide sequence ID" value="NZ_JAWXYB010000018.1"/>
</dbReference>
<keyword evidence="1" id="KW-1188">Viral release from host cell</keyword>
<dbReference type="InterPro" id="IPR035421">
    <property type="entry name" value="Terminase_6C"/>
</dbReference>
<organism evidence="3 4">
    <name type="scientific">Acidiphilium acidophilum</name>
    <name type="common">Thiobacillus acidophilus</name>
    <dbReference type="NCBI Taxonomy" id="76588"/>
    <lineage>
        <taxon>Bacteria</taxon>
        <taxon>Pseudomonadati</taxon>
        <taxon>Pseudomonadota</taxon>
        <taxon>Alphaproteobacteria</taxon>
        <taxon>Acetobacterales</taxon>
        <taxon>Acidocellaceae</taxon>
        <taxon>Acidiphilium</taxon>
    </lineage>
</organism>